<gene>
    <name evidence="1" type="ORF">AQUCO_00400307v1</name>
</gene>
<accession>A0A2G5EU86</accession>
<dbReference type="InParanoid" id="A0A2G5EU86"/>
<protein>
    <submittedName>
        <fullName evidence="1">Uncharacterized protein</fullName>
    </submittedName>
</protein>
<dbReference type="AlphaFoldDB" id="A0A2G5EU86"/>
<proteinExistence type="predicted"/>
<name>A0A2G5EU86_AQUCA</name>
<sequence length="83" mass="9883">MKYGVLFHKNKILQQGSLFTYLWKEKLQNLCKVYCLCFIRTNFATRSTDHLSLQEETHDQNTKEKATELWHGLMSKWSNSNNN</sequence>
<evidence type="ECO:0000313" key="1">
    <source>
        <dbReference type="EMBL" id="PIA59316.1"/>
    </source>
</evidence>
<dbReference type="Proteomes" id="UP000230069">
    <property type="component" value="Unassembled WGS sequence"/>
</dbReference>
<evidence type="ECO:0000313" key="2">
    <source>
        <dbReference type="Proteomes" id="UP000230069"/>
    </source>
</evidence>
<reference evidence="1 2" key="1">
    <citation type="submission" date="2017-09" db="EMBL/GenBank/DDBJ databases">
        <title>WGS assembly of Aquilegia coerulea Goldsmith.</title>
        <authorList>
            <person name="Hodges S."/>
            <person name="Kramer E."/>
            <person name="Nordborg M."/>
            <person name="Tomkins J."/>
            <person name="Borevitz J."/>
            <person name="Derieg N."/>
            <person name="Yan J."/>
            <person name="Mihaltcheva S."/>
            <person name="Hayes R.D."/>
            <person name="Rokhsar D."/>
        </authorList>
    </citation>
    <scope>NUCLEOTIDE SEQUENCE [LARGE SCALE GENOMIC DNA]</scope>
    <source>
        <strain evidence="2">cv. Goldsmith</strain>
    </source>
</reference>
<organism evidence="1 2">
    <name type="scientific">Aquilegia coerulea</name>
    <name type="common">Rocky mountain columbine</name>
    <dbReference type="NCBI Taxonomy" id="218851"/>
    <lineage>
        <taxon>Eukaryota</taxon>
        <taxon>Viridiplantae</taxon>
        <taxon>Streptophyta</taxon>
        <taxon>Embryophyta</taxon>
        <taxon>Tracheophyta</taxon>
        <taxon>Spermatophyta</taxon>
        <taxon>Magnoliopsida</taxon>
        <taxon>Ranunculales</taxon>
        <taxon>Ranunculaceae</taxon>
        <taxon>Thalictroideae</taxon>
        <taxon>Aquilegia</taxon>
    </lineage>
</organism>
<dbReference type="EMBL" id="KZ305021">
    <property type="protein sequence ID" value="PIA59316.1"/>
    <property type="molecule type" value="Genomic_DNA"/>
</dbReference>
<keyword evidence="2" id="KW-1185">Reference proteome</keyword>